<accession>A0A9N9H891</accession>
<feature type="domain" description="HD/PDEase" evidence="1">
    <location>
        <begin position="67"/>
        <end position="214"/>
    </location>
</feature>
<dbReference type="EMBL" id="CAJVPS010010156">
    <property type="protein sequence ID" value="CAG8655993.1"/>
    <property type="molecule type" value="Genomic_DNA"/>
</dbReference>
<dbReference type="Pfam" id="PF01966">
    <property type="entry name" value="HD"/>
    <property type="match status" value="1"/>
</dbReference>
<comment type="caution">
    <text evidence="2">The sequence shown here is derived from an EMBL/GenBank/DDBJ whole genome shotgun (WGS) entry which is preliminary data.</text>
</comment>
<dbReference type="CDD" id="cd00077">
    <property type="entry name" value="HDc"/>
    <property type="match status" value="1"/>
</dbReference>
<dbReference type="SUPFAM" id="SSF109604">
    <property type="entry name" value="HD-domain/PDEase-like"/>
    <property type="match status" value="1"/>
</dbReference>
<dbReference type="FunFam" id="1.10.3210.10:FF:000030">
    <property type="entry name" value="Deoxynucleoside triphosphate triphosphohydrolase SAMHD1 homolog"/>
    <property type="match status" value="1"/>
</dbReference>
<dbReference type="InterPro" id="IPR045509">
    <property type="entry name" value="HD_assoc_2"/>
</dbReference>
<dbReference type="GO" id="GO:0008832">
    <property type="term" value="F:dGTPase activity"/>
    <property type="evidence" value="ECO:0007669"/>
    <property type="project" value="TreeGrafter"/>
</dbReference>
<dbReference type="InterPro" id="IPR050135">
    <property type="entry name" value="dGTPase-like"/>
</dbReference>
<sequence>MSSLNSLNGFESTSSPDSCKKKTYINDPIHNLMEFEGWMMEFVDTPEFQRLRNIKQLGSTYWVFPGASHSRFEHSLGVAWLSYNLVKRFEREQPELELDVNAVNCVTLAGLCHDLGHGPFSHIFDNSIVPKLRLGRKWCHEESSTMMLDFLVKKNEIDIEKSKIDIEFVKTLIRGQRNGDSDREFLFDIVANQRNSVDVDKFDYLKRDCYYTKPGINFDAERLMKFSRVEQGQICYLHKEYNNLYDMFHTRTSLHRRVYNHPKGKAIEFMIADAIVSASEHLQIKEAIYDPERYMELNDHILHRIEWSTDYANAREIIRRLKIRDLYKFVDVKMIPAERRKTAEDLERVKKEITPLKISEHGHHSNLKEDDIIVDFFKLNFKKGKENPLDSIKFYNDYNPKE</sequence>
<dbReference type="Proteomes" id="UP000789508">
    <property type="component" value="Unassembled WGS sequence"/>
</dbReference>
<dbReference type="AlphaFoldDB" id="A0A9N9H891"/>
<dbReference type="OrthoDB" id="9991235at2759"/>
<evidence type="ECO:0000313" key="2">
    <source>
        <dbReference type="EMBL" id="CAG8655993.1"/>
    </source>
</evidence>
<gene>
    <name evidence="2" type="ORF">ALEPTO_LOCUS10172</name>
</gene>
<dbReference type="PANTHER" id="PTHR11373:SF4">
    <property type="entry name" value="DEOXYNUCLEOSIDE TRIPHOSPHATE TRIPHOSPHOHYDROLASE SAMHD1"/>
    <property type="match status" value="1"/>
</dbReference>
<keyword evidence="3" id="KW-1185">Reference proteome</keyword>
<organism evidence="2 3">
    <name type="scientific">Ambispora leptoticha</name>
    <dbReference type="NCBI Taxonomy" id="144679"/>
    <lineage>
        <taxon>Eukaryota</taxon>
        <taxon>Fungi</taxon>
        <taxon>Fungi incertae sedis</taxon>
        <taxon>Mucoromycota</taxon>
        <taxon>Glomeromycotina</taxon>
        <taxon>Glomeromycetes</taxon>
        <taxon>Archaeosporales</taxon>
        <taxon>Ambisporaceae</taxon>
        <taxon>Ambispora</taxon>
    </lineage>
</organism>
<dbReference type="Gene3D" id="3.30.70.2760">
    <property type="match status" value="1"/>
</dbReference>
<evidence type="ECO:0000259" key="1">
    <source>
        <dbReference type="SMART" id="SM00471"/>
    </source>
</evidence>
<dbReference type="Pfam" id="PF19276">
    <property type="entry name" value="HD_assoc_2"/>
    <property type="match status" value="1"/>
</dbReference>
<feature type="non-terminal residue" evidence="2">
    <location>
        <position position="402"/>
    </location>
</feature>
<dbReference type="Gene3D" id="1.10.3210.10">
    <property type="entry name" value="Hypothetical protein af1432"/>
    <property type="match status" value="1"/>
</dbReference>
<protein>
    <submittedName>
        <fullName evidence="2">6761_t:CDS:1</fullName>
    </submittedName>
</protein>
<dbReference type="InterPro" id="IPR003607">
    <property type="entry name" value="HD/PDEase_dom"/>
</dbReference>
<dbReference type="InterPro" id="IPR006674">
    <property type="entry name" value="HD_domain"/>
</dbReference>
<reference evidence="2" key="1">
    <citation type="submission" date="2021-06" db="EMBL/GenBank/DDBJ databases">
        <authorList>
            <person name="Kallberg Y."/>
            <person name="Tangrot J."/>
            <person name="Rosling A."/>
        </authorList>
    </citation>
    <scope>NUCLEOTIDE SEQUENCE</scope>
    <source>
        <strain evidence="2">FL130A</strain>
    </source>
</reference>
<dbReference type="PANTHER" id="PTHR11373">
    <property type="entry name" value="DEOXYNUCLEOSIDE TRIPHOSPHATE TRIPHOSPHOHYDROLASE"/>
    <property type="match status" value="1"/>
</dbReference>
<dbReference type="GO" id="GO:0005634">
    <property type="term" value="C:nucleus"/>
    <property type="evidence" value="ECO:0007669"/>
    <property type="project" value="TreeGrafter"/>
</dbReference>
<proteinExistence type="predicted"/>
<name>A0A9N9H891_9GLOM</name>
<dbReference type="SMART" id="SM00471">
    <property type="entry name" value="HDc"/>
    <property type="match status" value="1"/>
</dbReference>
<evidence type="ECO:0000313" key="3">
    <source>
        <dbReference type="Proteomes" id="UP000789508"/>
    </source>
</evidence>
<dbReference type="GO" id="GO:0006203">
    <property type="term" value="P:dGTP catabolic process"/>
    <property type="evidence" value="ECO:0007669"/>
    <property type="project" value="TreeGrafter"/>
</dbReference>